<evidence type="ECO:0000313" key="4">
    <source>
        <dbReference type="Proteomes" id="UP000184501"/>
    </source>
</evidence>
<protein>
    <submittedName>
        <fullName evidence="3">Uncharacterized protein</fullName>
    </submittedName>
</protein>
<dbReference type="STRING" id="2017.SAMN05444320_101694"/>
<organism evidence="3 4">
    <name type="scientific">Streptoalloteichus hindustanus</name>
    <dbReference type="NCBI Taxonomy" id="2017"/>
    <lineage>
        <taxon>Bacteria</taxon>
        <taxon>Bacillati</taxon>
        <taxon>Actinomycetota</taxon>
        <taxon>Actinomycetes</taxon>
        <taxon>Pseudonocardiales</taxon>
        <taxon>Pseudonocardiaceae</taxon>
        <taxon>Streptoalloteichus</taxon>
    </lineage>
</organism>
<accession>A0A1M4V9P8</accession>
<evidence type="ECO:0000313" key="3">
    <source>
        <dbReference type="EMBL" id="SHE65699.1"/>
    </source>
</evidence>
<proteinExistence type="predicted"/>
<reference evidence="3 4" key="1">
    <citation type="submission" date="2016-11" db="EMBL/GenBank/DDBJ databases">
        <authorList>
            <person name="Jaros S."/>
            <person name="Januszkiewicz K."/>
            <person name="Wedrychowicz H."/>
        </authorList>
    </citation>
    <scope>NUCLEOTIDE SEQUENCE [LARGE SCALE GENOMIC DNA]</scope>
    <source>
        <strain evidence="3 4">DSM 44523</strain>
    </source>
</reference>
<name>A0A1M4V9P8_STRHI</name>
<sequence length="310" mass="33227">MQWQDELRRLDSALAEGSISEDEHRRQRDELLARVSGGGPAVAPLAFSARPPVIPDPDRTQVIPRSGLPSAPAGAPPQPLSVERVNTSPQVSWTGAEVFTSARPRRPHRRRLLLAALLVLAAGAGGAWWWRGYEPASATPSSASTPQAAVEPRGEIEVDRLPTLPGVRLDGGMLSPVEAKRRNLLNDLEVELLNAHGSTRVAYAGSADNGALYAVLVFNTNSSDKAEKLASDLREFHRRGGLTPVEQSGLPTEVSVTRLVAADRTLYRATYLSGNAVVRIGVSRAGGEEPALAEALRRTARQALEAMPAR</sequence>
<keyword evidence="2" id="KW-0812">Transmembrane</keyword>
<feature type="region of interest" description="Disordered" evidence="1">
    <location>
        <begin position="1"/>
        <end position="27"/>
    </location>
</feature>
<keyword evidence="4" id="KW-1185">Reference proteome</keyword>
<keyword evidence="2" id="KW-1133">Transmembrane helix</keyword>
<feature type="compositionally biased region" description="Low complexity" evidence="1">
    <location>
        <begin position="64"/>
        <end position="73"/>
    </location>
</feature>
<feature type="compositionally biased region" description="Basic and acidic residues" evidence="1">
    <location>
        <begin position="1"/>
        <end position="11"/>
    </location>
</feature>
<feature type="transmembrane region" description="Helical" evidence="2">
    <location>
        <begin position="112"/>
        <end position="130"/>
    </location>
</feature>
<feature type="region of interest" description="Disordered" evidence="1">
    <location>
        <begin position="46"/>
        <end position="82"/>
    </location>
</feature>
<keyword evidence="2" id="KW-0472">Membrane</keyword>
<evidence type="ECO:0000256" key="2">
    <source>
        <dbReference type="SAM" id="Phobius"/>
    </source>
</evidence>
<evidence type="ECO:0000256" key="1">
    <source>
        <dbReference type="SAM" id="MobiDB-lite"/>
    </source>
</evidence>
<dbReference type="EMBL" id="FQVN01000001">
    <property type="protein sequence ID" value="SHE65699.1"/>
    <property type="molecule type" value="Genomic_DNA"/>
</dbReference>
<dbReference type="Proteomes" id="UP000184501">
    <property type="component" value="Unassembled WGS sequence"/>
</dbReference>
<gene>
    <name evidence="3" type="ORF">SAMN05444320_101694</name>
</gene>
<dbReference type="AlphaFoldDB" id="A0A1M4V9P8"/>